<comment type="caution">
    <text evidence="4">The sequence shown here is derived from an EMBL/GenBank/DDBJ whole genome shotgun (WGS) entry which is preliminary data.</text>
</comment>
<dbReference type="Pfam" id="PF23359">
    <property type="entry name" value="Lsr2_DNA-bd"/>
    <property type="match status" value="1"/>
</dbReference>
<feature type="region of interest" description="Disordered" evidence="2">
    <location>
        <begin position="119"/>
        <end position="140"/>
    </location>
</feature>
<name>A0ABV6WR82_9ACTN</name>
<protein>
    <recommendedName>
        <fullName evidence="3">Lsr2 DNA-binding domain-containing protein</fullName>
    </recommendedName>
</protein>
<dbReference type="RefSeq" id="WP_380527987.1">
    <property type="nucleotide sequence ID" value="NZ_JBHFAA010000025.1"/>
</dbReference>
<evidence type="ECO:0000313" key="5">
    <source>
        <dbReference type="Proteomes" id="UP001592529"/>
    </source>
</evidence>
<evidence type="ECO:0000259" key="3">
    <source>
        <dbReference type="Pfam" id="PF23359"/>
    </source>
</evidence>
<reference evidence="4 5" key="1">
    <citation type="submission" date="2024-09" db="EMBL/GenBank/DDBJ databases">
        <authorList>
            <person name="Lee S.D."/>
        </authorList>
    </citation>
    <scope>NUCLEOTIDE SEQUENCE [LARGE SCALE GENOMIC DNA]</scope>
    <source>
        <strain evidence="4 5">N1-12</strain>
    </source>
</reference>
<evidence type="ECO:0000256" key="2">
    <source>
        <dbReference type="SAM" id="MobiDB-lite"/>
    </source>
</evidence>
<keyword evidence="5" id="KW-1185">Reference proteome</keyword>
<accession>A0ABV6WR82</accession>
<sequence>MDAVTKVAVDMHNDGRTPQDIEATTGLTPTQIAAAVEVASHPSPALTLAPAAGDDPGSEILALLAWADKHPAAHIKQLGTRAHHAINAIRERRTNEEAAIGLAREVVALEKQLKASRDRLRAARAGKPTGPAEPTPADIRAWAKSAGVECGPYGQVPKTVRAAYDKAHGRRAA</sequence>
<dbReference type="Proteomes" id="UP001592529">
    <property type="component" value="Unassembled WGS sequence"/>
</dbReference>
<evidence type="ECO:0000256" key="1">
    <source>
        <dbReference type="ARBA" id="ARBA00023125"/>
    </source>
</evidence>
<gene>
    <name evidence="4" type="ORF">ACEZCY_35880</name>
</gene>
<dbReference type="Gene3D" id="4.10.320.10">
    <property type="entry name" value="E3-binding domain"/>
    <property type="match status" value="1"/>
</dbReference>
<organism evidence="4 5">
    <name type="scientific">Streptacidiphilus alkalitolerans</name>
    <dbReference type="NCBI Taxonomy" id="3342712"/>
    <lineage>
        <taxon>Bacteria</taxon>
        <taxon>Bacillati</taxon>
        <taxon>Actinomycetota</taxon>
        <taxon>Actinomycetes</taxon>
        <taxon>Kitasatosporales</taxon>
        <taxon>Streptomycetaceae</taxon>
        <taxon>Streptacidiphilus</taxon>
    </lineage>
</organism>
<keyword evidence="1" id="KW-0238">DNA-binding</keyword>
<dbReference type="EMBL" id="JBHFAA010000025">
    <property type="protein sequence ID" value="MFC1428556.1"/>
    <property type="molecule type" value="Genomic_DNA"/>
</dbReference>
<evidence type="ECO:0000313" key="4">
    <source>
        <dbReference type="EMBL" id="MFC1428556.1"/>
    </source>
</evidence>
<dbReference type="InterPro" id="IPR036625">
    <property type="entry name" value="E3-bd_dom_sf"/>
</dbReference>
<proteinExistence type="predicted"/>
<feature type="domain" description="Lsr2 DNA-binding" evidence="3">
    <location>
        <begin position="133"/>
        <end position="167"/>
    </location>
</feature>
<dbReference type="InterPro" id="IPR055370">
    <property type="entry name" value="Lsr2_DNA-bd"/>
</dbReference>